<organism evidence="1 2">
    <name type="scientific">Cryptococcus amylolentus CBS 6039</name>
    <dbReference type="NCBI Taxonomy" id="1295533"/>
    <lineage>
        <taxon>Eukaryota</taxon>
        <taxon>Fungi</taxon>
        <taxon>Dikarya</taxon>
        <taxon>Basidiomycota</taxon>
        <taxon>Agaricomycotina</taxon>
        <taxon>Tremellomycetes</taxon>
        <taxon>Tremellales</taxon>
        <taxon>Cryptococcaceae</taxon>
        <taxon>Cryptococcus</taxon>
    </lineage>
</organism>
<dbReference type="InterPro" id="IPR029058">
    <property type="entry name" value="AB_hydrolase_fold"/>
</dbReference>
<name>A0A1E3I7P9_9TREE</name>
<gene>
    <name evidence="1" type="ORF">L202_00617</name>
</gene>
<evidence type="ECO:0000313" key="1">
    <source>
        <dbReference type="EMBL" id="ODN84733.1"/>
    </source>
</evidence>
<dbReference type="EMBL" id="AWGJ01000001">
    <property type="protein sequence ID" value="ODN84733.1"/>
    <property type="molecule type" value="Genomic_DNA"/>
</dbReference>
<evidence type="ECO:0008006" key="3">
    <source>
        <dbReference type="Google" id="ProtNLM"/>
    </source>
</evidence>
<evidence type="ECO:0000313" key="2">
    <source>
        <dbReference type="Proteomes" id="UP000094065"/>
    </source>
</evidence>
<dbReference type="Gene3D" id="3.40.50.1820">
    <property type="entry name" value="alpha/beta hydrolase"/>
    <property type="match status" value="1"/>
</dbReference>
<proteinExistence type="predicted"/>
<dbReference type="PANTHER" id="PTHR42103">
    <property type="entry name" value="ALPHA/BETA-HYDROLASES SUPERFAMILY PROTEIN"/>
    <property type="match status" value="1"/>
</dbReference>
<sequence length="306" mass="33524">MPVHPHIHLFLPSSDASISLEARLYLPLTANRTQPPLPLTDKLSSFTSNPVRLEELSIETVGSIRSLGVERLVVAAHPWGRLGGNMLDPNLQHLVSAVFSPSEKKDPGLTASPNGEPPKTAVLTYNVRGVGCSQGSQPWLGVGSDPADMAQVESATADLLGDIKDIFRFGYSWGSLLVTLAPPHTLLRRLLLVSPPCTIFGGITYFSNRSFRGSLGDLLTEGVHVRLIYGTKDEFTSAKVFQSFGEDLPAVIKKKEGASDIGTWEKVEIDEADHMYRRDYGEMLREELGKWLGWSVPVYTPLSARM</sequence>
<dbReference type="Proteomes" id="UP000094065">
    <property type="component" value="Unassembled WGS sequence"/>
</dbReference>
<comment type="caution">
    <text evidence="1">The sequence shown here is derived from an EMBL/GenBank/DDBJ whole genome shotgun (WGS) entry which is preliminary data.</text>
</comment>
<dbReference type="OrthoDB" id="10260961at2759"/>
<dbReference type="RefSeq" id="XP_018998536.1">
    <property type="nucleotide sequence ID" value="XM_019133831.1"/>
</dbReference>
<dbReference type="STRING" id="1295533.A0A1E3I7P9"/>
<dbReference type="PANTHER" id="PTHR42103:SF2">
    <property type="entry name" value="AB HYDROLASE-1 DOMAIN-CONTAINING PROTEIN"/>
    <property type="match status" value="1"/>
</dbReference>
<keyword evidence="2" id="KW-1185">Reference proteome</keyword>
<accession>A0A1E3I7P9</accession>
<reference evidence="1 2" key="1">
    <citation type="submission" date="2016-06" db="EMBL/GenBank/DDBJ databases">
        <title>Evolution of pathogenesis and genome organization in the Tremellales.</title>
        <authorList>
            <person name="Cuomo C."/>
            <person name="Litvintseva A."/>
            <person name="Heitman J."/>
            <person name="Chen Y."/>
            <person name="Sun S."/>
            <person name="Springer D."/>
            <person name="Dromer F."/>
            <person name="Young S."/>
            <person name="Zeng Q."/>
            <person name="Chapman S."/>
            <person name="Gujja S."/>
            <person name="Saif S."/>
            <person name="Birren B."/>
        </authorList>
    </citation>
    <scope>NUCLEOTIDE SEQUENCE [LARGE SCALE GENOMIC DNA]</scope>
    <source>
        <strain evidence="1 2">CBS 6039</strain>
    </source>
</reference>
<protein>
    <recommendedName>
        <fullName evidence="3">AB hydrolase-1 domain-containing protein</fullName>
    </recommendedName>
</protein>
<dbReference type="SUPFAM" id="SSF53474">
    <property type="entry name" value="alpha/beta-Hydrolases"/>
    <property type="match status" value="1"/>
</dbReference>
<dbReference type="GeneID" id="30151926"/>
<dbReference type="AlphaFoldDB" id="A0A1E3I7P9"/>